<protein>
    <submittedName>
        <fullName evidence="2">Uncharacterized protein</fullName>
    </submittedName>
</protein>
<evidence type="ECO:0000256" key="1">
    <source>
        <dbReference type="SAM" id="Phobius"/>
    </source>
</evidence>
<keyword evidence="1" id="KW-1133">Transmembrane helix</keyword>
<sequence length="60" mass="6170">MFFRNDAPASKVARSKVDAAILASVLAMGTLNLLVMADQIGMPKAYAASSCRCAPGIALA</sequence>
<evidence type="ECO:0000313" key="3">
    <source>
        <dbReference type="Proteomes" id="UP000555448"/>
    </source>
</evidence>
<keyword evidence="1" id="KW-0472">Membrane</keyword>
<accession>A0A7W7K8H6</accession>
<proteinExistence type="predicted"/>
<dbReference type="Proteomes" id="UP000555448">
    <property type="component" value="Unassembled WGS sequence"/>
</dbReference>
<name>A0A7W7K8H6_9SPHN</name>
<reference evidence="2 3" key="1">
    <citation type="submission" date="2020-08" db="EMBL/GenBank/DDBJ databases">
        <title>Functional genomics of gut bacteria from endangered species of beetles.</title>
        <authorList>
            <person name="Carlos-Shanley C."/>
        </authorList>
    </citation>
    <scope>NUCLEOTIDE SEQUENCE [LARGE SCALE GENOMIC DNA]</scope>
    <source>
        <strain evidence="2 3">S00245</strain>
    </source>
</reference>
<comment type="caution">
    <text evidence="2">The sequence shown here is derived from an EMBL/GenBank/DDBJ whole genome shotgun (WGS) entry which is preliminary data.</text>
</comment>
<dbReference type="EMBL" id="JACHLR010000005">
    <property type="protein sequence ID" value="MBB4858197.1"/>
    <property type="molecule type" value="Genomic_DNA"/>
</dbReference>
<keyword evidence="1" id="KW-0812">Transmembrane</keyword>
<keyword evidence="3" id="KW-1185">Reference proteome</keyword>
<feature type="transmembrane region" description="Helical" evidence="1">
    <location>
        <begin position="20"/>
        <end position="37"/>
    </location>
</feature>
<evidence type="ECO:0000313" key="2">
    <source>
        <dbReference type="EMBL" id="MBB4858197.1"/>
    </source>
</evidence>
<dbReference type="AlphaFoldDB" id="A0A7W7K8H6"/>
<gene>
    <name evidence="2" type="ORF">HNO88_001516</name>
</gene>
<organism evidence="2 3">
    <name type="scientific">Novosphingobium chloroacetimidivorans</name>
    <dbReference type="NCBI Taxonomy" id="1428314"/>
    <lineage>
        <taxon>Bacteria</taxon>
        <taxon>Pseudomonadati</taxon>
        <taxon>Pseudomonadota</taxon>
        <taxon>Alphaproteobacteria</taxon>
        <taxon>Sphingomonadales</taxon>
        <taxon>Sphingomonadaceae</taxon>
        <taxon>Novosphingobium</taxon>
    </lineage>
</organism>
<dbReference type="RefSeq" id="WP_184243669.1">
    <property type="nucleotide sequence ID" value="NZ_JACHLR010000005.1"/>
</dbReference>